<dbReference type="GO" id="GO:0060170">
    <property type="term" value="C:ciliary membrane"/>
    <property type="evidence" value="ECO:0007669"/>
    <property type="project" value="TreeGrafter"/>
</dbReference>
<evidence type="ECO:0000313" key="8">
    <source>
        <dbReference type="Proteomes" id="UP000242875"/>
    </source>
</evidence>
<reference evidence="7 8" key="1">
    <citation type="journal article" date="2017" name="Mycologia">
        <title>Bifiguratus adelaidae, gen. et sp. nov., a new member of Mucoromycotina in endophytic and soil-dwelling habitats.</title>
        <authorList>
            <person name="Torres-Cruz T.J."/>
            <person name="Billingsley Tobias T.L."/>
            <person name="Almatruk M."/>
            <person name="Hesse C."/>
            <person name="Kuske C.R."/>
            <person name="Desiro A."/>
            <person name="Benucci G.M."/>
            <person name="Bonito G."/>
            <person name="Stajich J.E."/>
            <person name="Dunlap C."/>
            <person name="Arnold A.E."/>
            <person name="Porras-Alfaro A."/>
        </authorList>
    </citation>
    <scope>NUCLEOTIDE SEQUENCE [LARGE SCALE GENOMIC DNA]</scope>
    <source>
        <strain evidence="7 8">AZ0501</strain>
    </source>
</reference>
<comment type="subcellular location">
    <subcellularLocation>
        <location evidence="1">Membrane</location>
    </subcellularLocation>
</comment>
<keyword evidence="5" id="KW-0472">Membrane</keyword>
<dbReference type="PROSITE" id="PS50222">
    <property type="entry name" value="EF_HAND_2"/>
    <property type="match status" value="1"/>
</dbReference>
<dbReference type="InterPro" id="IPR018247">
    <property type="entry name" value="EF_Hand_1_Ca_BS"/>
</dbReference>
<evidence type="ECO:0000256" key="3">
    <source>
        <dbReference type="ARBA" id="ARBA00022737"/>
    </source>
</evidence>
<evidence type="ECO:0000256" key="4">
    <source>
        <dbReference type="ARBA" id="ARBA00022837"/>
    </source>
</evidence>
<dbReference type="EMBL" id="MVBO01000012">
    <property type="protein sequence ID" value="OZJ05647.1"/>
    <property type="molecule type" value="Genomic_DNA"/>
</dbReference>
<dbReference type="PANTHER" id="PTHR46819:SF1">
    <property type="entry name" value="EF-HAND CALCIUM-BINDING DOMAIN-CONTAINING PROTEIN 7"/>
    <property type="match status" value="1"/>
</dbReference>
<evidence type="ECO:0000256" key="5">
    <source>
        <dbReference type="ARBA" id="ARBA00023136"/>
    </source>
</evidence>
<accession>A0A261Y4V1</accession>
<feature type="domain" description="EF-hand" evidence="6">
    <location>
        <begin position="15"/>
        <end position="50"/>
    </location>
</feature>
<dbReference type="Gene3D" id="1.10.238.10">
    <property type="entry name" value="EF-hand"/>
    <property type="match status" value="1"/>
</dbReference>
<keyword evidence="2" id="KW-0479">Metal-binding</keyword>
<evidence type="ECO:0000256" key="1">
    <source>
        <dbReference type="ARBA" id="ARBA00004370"/>
    </source>
</evidence>
<protein>
    <recommendedName>
        <fullName evidence="6">EF-hand domain-containing protein</fullName>
    </recommendedName>
</protein>
<dbReference type="GO" id="GO:1903569">
    <property type="term" value="P:positive regulation of protein localization to ciliary membrane"/>
    <property type="evidence" value="ECO:0007669"/>
    <property type="project" value="TreeGrafter"/>
</dbReference>
<proteinExistence type="predicted"/>
<dbReference type="Proteomes" id="UP000242875">
    <property type="component" value="Unassembled WGS sequence"/>
</dbReference>
<dbReference type="PROSITE" id="PS00018">
    <property type="entry name" value="EF_HAND_1"/>
    <property type="match status" value="1"/>
</dbReference>
<dbReference type="Pfam" id="PF13499">
    <property type="entry name" value="EF-hand_7"/>
    <property type="match status" value="1"/>
</dbReference>
<dbReference type="SUPFAM" id="SSF47473">
    <property type="entry name" value="EF-hand"/>
    <property type="match status" value="1"/>
</dbReference>
<sequence length="120" mass="13061">MELLLTAEGDDISDACLAILDKIFVRFDVDKDGHLSRSELNAFATATNGAPFTDQELAEIDDNFDMDEQGLTKGGFIQLYALQTSSEPEVTLKDFKALGYDIEKEAAAEDKTSGEKSSTS</sequence>
<evidence type="ECO:0000313" key="7">
    <source>
        <dbReference type="EMBL" id="OZJ05647.1"/>
    </source>
</evidence>
<dbReference type="PANTHER" id="PTHR46819">
    <property type="entry name" value="EF-HAND CALCIUM-BINDING DOMAIN-CONTAINING PROTEIN 7"/>
    <property type="match status" value="1"/>
</dbReference>
<comment type="caution">
    <text evidence="7">The sequence shown here is derived from an EMBL/GenBank/DDBJ whole genome shotgun (WGS) entry which is preliminary data.</text>
</comment>
<dbReference type="InterPro" id="IPR052266">
    <property type="entry name" value="Miro-EF-hand_domain"/>
</dbReference>
<dbReference type="InterPro" id="IPR011992">
    <property type="entry name" value="EF-hand-dom_pair"/>
</dbReference>
<dbReference type="OrthoDB" id="26525at2759"/>
<dbReference type="GO" id="GO:0098797">
    <property type="term" value="C:plasma membrane protein complex"/>
    <property type="evidence" value="ECO:0007669"/>
    <property type="project" value="TreeGrafter"/>
</dbReference>
<gene>
    <name evidence="7" type="ORF">BZG36_01477</name>
</gene>
<evidence type="ECO:0000259" key="6">
    <source>
        <dbReference type="PROSITE" id="PS50222"/>
    </source>
</evidence>
<evidence type="ECO:0000256" key="2">
    <source>
        <dbReference type="ARBA" id="ARBA00022723"/>
    </source>
</evidence>
<name>A0A261Y4V1_9FUNG</name>
<organism evidence="7 8">
    <name type="scientific">Bifiguratus adelaidae</name>
    <dbReference type="NCBI Taxonomy" id="1938954"/>
    <lineage>
        <taxon>Eukaryota</taxon>
        <taxon>Fungi</taxon>
        <taxon>Fungi incertae sedis</taxon>
        <taxon>Mucoromycota</taxon>
        <taxon>Mucoromycotina</taxon>
        <taxon>Endogonomycetes</taxon>
        <taxon>Endogonales</taxon>
        <taxon>Endogonales incertae sedis</taxon>
        <taxon>Bifiguratus</taxon>
    </lineage>
</organism>
<dbReference type="AlphaFoldDB" id="A0A261Y4V1"/>
<keyword evidence="8" id="KW-1185">Reference proteome</keyword>
<dbReference type="InterPro" id="IPR002048">
    <property type="entry name" value="EF_hand_dom"/>
</dbReference>
<dbReference type="GO" id="GO:0005509">
    <property type="term" value="F:calcium ion binding"/>
    <property type="evidence" value="ECO:0007669"/>
    <property type="project" value="InterPro"/>
</dbReference>
<keyword evidence="3" id="KW-0677">Repeat</keyword>
<keyword evidence="4" id="KW-0106">Calcium</keyword>